<feature type="compositionally biased region" description="Polar residues" evidence="1">
    <location>
        <begin position="159"/>
        <end position="168"/>
    </location>
</feature>
<reference evidence="3 4" key="1">
    <citation type="journal article" date="2024" name="Nat. Commun.">
        <title>Phylogenomics reveals the evolutionary origins of lichenization in chlorophyte algae.</title>
        <authorList>
            <person name="Puginier C."/>
            <person name="Libourel C."/>
            <person name="Otte J."/>
            <person name="Skaloud P."/>
            <person name="Haon M."/>
            <person name="Grisel S."/>
            <person name="Petersen M."/>
            <person name="Berrin J.G."/>
            <person name="Delaux P.M."/>
            <person name="Dal Grande F."/>
            <person name="Keller J."/>
        </authorList>
    </citation>
    <scope>NUCLEOTIDE SEQUENCE [LARGE SCALE GENOMIC DNA]</scope>
    <source>
        <strain evidence="3 4">SAG 216-7</strain>
    </source>
</reference>
<dbReference type="CDD" id="cd03144">
    <property type="entry name" value="GATase1_ScBLP_like"/>
    <property type="match status" value="1"/>
</dbReference>
<dbReference type="Proteomes" id="UP001491310">
    <property type="component" value="Unassembled WGS sequence"/>
</dbReference>
<evidence type="ECO:0000313" key="3">
    <source>
        <dbReference type="EMBL" id="KAK9916190.1"/>
    </source>
</evidence>
<dbReference type="Pfam" id="PF09825">
    <property type="entry name" value="BPL_N"/>
    <property type="match status" value="1"/>
</dbReference>
<dbReference type="PANTHER" id="PTHR12835">
    <property type="entry name" value="BIOTIN PROTEIN LIGASE"/>
    <property type="match status" value="1"/>
</dbReference>
<accession>A0ABR2YWN4</accession>
<comment type="caution">
    <text evidence="3">The sequence shown here is derived from an EMBL/GenBank/DDBJ whole genome shotgun (WGS) entry which is preliminary data.</text>
</comment>
<keyword evidence="4" id="KW-1185">Reference proteome</keyword>
<gene>
    <name evidence="3" type="ORF">WJX75_009851</name>
</gene>
<dbReference type="EMBL" id="JALJOT010000004">
    <property type="protein sequence ID" value="KAK9916190.1"/>
    <property type="molecule type" value="Genomic_DNA"/>
</dbReference>
<protein>
    <recommendedName>
        <fullName evidence="2">Biotin-protein ligase N-terminal domain-containing protein</fullName>
    </recommendedName>
</protein>
<feature type="region of interest" description="Disordered" evidence="1">
    <location>
        <begin position="154"/>
        <end position="186"/>
    </location>
</feature>
<dbReference type="SUPFAM" id="SSF52317">
    <property type="entry name" value="Class I glutamine amidotransferase-like"/>
    <property type="match status" value="1"/>
</dbReference>
<sequence>MHPDHRIRTVLVYDGEGAGSRSVVSAVESLRNSLSPQVQVQQLGPEKLLSGTWQDGCLMLVMPGGADLPYCRQLNGHGNSLIRGFVEAGGAYLGLCAGAYYACSYVYFALGTKLEVKGARELAFFLGVAAGPVYAGFRYESENGAHAARVAFRPPQPAASGNSATATNGHGAPQKTPSEGTSRAAASAAEPGAGWLTCRDYTNGGPQFVPYAVSGADGSGTPGHGGTVECARPGFERLAVYPDKGNGLAAAAGMGLYLADEPSRTMLL</sequence>
<dbReference type="PANTHER" id="PTHR12835:SF5">
    <property type="entry name" value="BIOTIN--PROTEIN LIGASE"/>
    <property type="match status" value="1"/>
</dbReference>
<evidence type="ECO:0000256" key="1">
    <source>
        <dbReference type="SAM" id="MobiDB-lite"/>
    </source>
</evidence>
<dbReference type="InterPro" id="IPR029062">
    <property type="entry name" value="Class_I_gatase-like"/>
</dbReference>
<evidence type="ECO:0000313" key="4">
    <source>
        <dbReference type="Proteomes" id="UP001491310"/>
    </source>
</evidence>
<dbReference type="InterPro" id="IPR019197">
    <property type="entry name" value="Biotin-prot_ligase_N"/>
</dbReference>
<evidence type="ECO:0000259" key="2">
    <source>
        <dbReference type="Pfam" id="PF09825"/>
    </source>
</evidence>
<proteinExistence type="predicted"/>
<organism evidence="3 4">
    <name type="scientific">Coccomyxa subellipsoidea</name>
    <dbReference type="NCBI Taxonomy" id="248742"/>
    <lineage>
        <taxon>Eukaryota</taxon>
        <taxon>Viridiplantae</taxon>
        <taxon>Chlorophyta</taxon>
        <taxon>core chlorophytes</taxon>
        <taxon>Trebouxiophyceae</taxon>
        <taxon>Trebouxiophyceae incertae sedis</taxon>
        <taxon>Coccomyxaceae</taxon>
        <taxon>Coccomyxa</taxon>
    </lineage>
</organism>
<name>A0ABR2YWN4_9CHLO</name>
<feature type="domain" description="Biotin-protein ligase N-terminal" evidence="2">
    <location>
        <begin position="9"/>
        <end position="153"/>
    </location>
</feature>